<evidence type="ECO:0000256" key="1">
    <source>
        <dbReference type="SAM" id="Phobius"/>
    </source>
</evidence>
<dbReference type="Pfam" id="PF09843">
    <property type="entry name" value="DUF2070"/>
    <property type="match status" value="1"/>
</dbReference>
<feature type="transmembrane region" description="Helical" evidence="1">
    <location>
        <begin position="25"/>
        <end position="49"/>
    </location>
</feature>
<dbReference type="EMBL" id="LAZR01002729">
    <property type="protein sequence ID" value="KKN26314.1"/>
    <property type="molecule type" value="Genomic_DNA"/>
</dbReference>
<evidence type="ECO:0000259" key="2">
    <source>
        <dbReference type="Pfam" id="PF09843"/>
    </source>
</evidence>
<name>A0A0F9P8C2_9ZZZZ</name>
<keyword evidence="1" id="KW-1133">Transmembrane helix</keyword>
<feature type="transmembrane region" description="Helical" evidence="1">
    <location>
        <begin position="182"/>
        <end position="201"/>
    </location>
</feature>
<organism evidence="3">
    <name type="scientific">marine sediment metagenome</name>
    <dbReference type="NCBI Taxonomy" id="412755"/>
    <lineage>
        <taxon>unclassified sequences</taxon>
        <taxon>metagenomes</taxon>
        <taxon>ecological metagenomes</taxon>
    </lineage>
</organism>
<accession>A0A0F9P8C2</accession>
<keyword evidence="1" id="KW-0812">Transmembrane</keyword>
<feature type="transmembrane region" description="Helical" evidence="1">
    <location>
        <begin position="55"/>
        <end position="80"/>
    </location>
</feature>
<feature type="transmembrane region" description="Helical" evidence="1">
    <location>
        <begin position="606"/>
        <end position="626"/>
    </location>
</feature>
<comment type="caution">
    <text evidence="3">The sequence shown here is derived from an EMBL/GenBank/DDBJ whole genome shotgun (WGS) entry which is preliminary data.</text>
</comment>
<proteinExistence type="predicted"/>
<feature type="transmembrane region" description="Helical" evidence="1">
    <location>
        <begin position="101"/>
        <end position="123"/>
    </location>
</feature>
<protein>
    <recommendedName>
        <fullName evidence="2">DUF2070 domain-containing protein</fullName>
    </recommendedName>
</protein>
<gene>
    <name evidence="3" type="ORF">LCGC14_0875890</name>
</gene>
<feature type="domain" description="DUF2070" evidence="2">
    <location>
        <begin position="29"/>
        <end position="617"/>
    </location>
</feature>
<evidence type="ECO:0000313" key="3">
    <source>
        <dbReference type="EMBL" id="KKN26314.1"/>
    </source>
</evidence>
<dbReference type="InterPro" id="IPR019204">
    <property type="entry name" value="DUF2070_membrane"/>
</dbReference>
<sequence length="628" mass="71804">MHLKKKTSRQIPGIFSYMELFQSKILSYSIFFGTPIVFGIFSLLLHYNIVNELEIFHFIRFVVFFLLVSSLGTIFSIKFYSKKVPLLRAPPNGWAVQMNTYFSALIEVTFVFGQVVSIFLQNIWYHEVFLILGTIISYIISFVIYFSFTTVDPPGYLILSLVQPVSAILLYSIYIGQFDIDFFIRAMIFFVVCALIFAIPYRKGLFRVSNVYREATGMSGYPFIRAFVLSMMTDGNDELIETFFERVGIKSPVKIQYLMIRSIKNRAIKGLFIVPNVHFGPFKTCGSSDLPEHIYKAFEDIPGTTVYHTTNDHTQNLTTQRFVEVILDRIKEDIKLVKNSDKIIWENQIKGFSRKISNTAKLLGTEISNVPIVFITRHPLPSDDIEAEIGDQIRAQAISNGYKDIIIIDSHNAILGDEILIKKGTIESQDLINVSNKFTKSNKVRNSPKVQMLYGVAKGTFQNYTEKDGIGYGGIVLHLFKNLANDQKTALIHFDGNNAYADIRSYILNMLQNRGIERGEITTSDSHTVARQFSGRGYSPIGDKIKIDVILSKLENMIEIAENNLEPVEFYYKSSIEDDVRIWGNPRYFYAILDTIKECLKVSQKLLTLSLIVPTFFSLFLLLFLYNI</sequence>
<feature type="transmembrane region" description="Helical" evidence="1">
    <location>
        <begin position="155"/>
        <end position="176"/>
    </location>
</feature>
<dbReference type="AlphaFoldDB" id="A0A0F9P8C2"/>
<reference evidence="3" key="1">
    <citation type="journal article" date="2015" name="Nature">
        <title>Complex archaea that bridge the gap between prokaryotes and eukaryotes.</title>
        <authorList>
            <person name="Spang A."/>
            <person name="Saw J.H."/>
            <person name="Jorgensen S.L."/>
            <person name="Zaremba-Niedzwiedzka K."/>
            <person name="Martijn J."/>
            <person name="Lind A.E."/>
            <person name="van Eijk R."/>
            <person name="Schleper C."/>
            <person name="Guy L."/>
            <person name="Ettema T.J."/>
        </authorList>
    </citation>
    <scope>NUCLEOTIDE SEQUENCE</scope>
</reference>
<feature type="transmembrane region" description="Helical" evidence="1">
    <location>
        <begin position="129"/>
        <end position="148"/>
    </location>
</feature>
<keyword evidence="1" id="KW-0472">Membrane</keyword>